<dbReference type="GO" id="GO:0008270">
    <property type="term" value="F:zinc ion binding"/>
    <property type="evidence" value="ECO:0007669"/>
    <property type="project" value="UniProtKB-KW"/>
</dbReference>
<dbReference type="CDD" id="cd00065">
    <property type="entry name" value="FYVE_like_SF"/>
    <property type="match status" value="1"/>
</dbReference>
<dbReference type="InterPro" id="IPR011011">
    <property type="entry name" value="Znf_FYVE_PHD"/>
</dbReference>
<keyword evidence="3" id="KW-0862">Zinc</keyword>
<dbReference type="SUPFAM" id="SSF57903">
    <property type="entry name" value="FYVE/PHD zinc finger"/>
    <property type="match status" value="1"/>
</dbReference>
<evidence type="ECO:0000313" key="8">
    <source>
        <dbReference type="Proteomes" id="UP001162131"/>
    </source>
</evidence>
<dbReference type="EMBL" id="CAJZBQ010000004">
    <property type="protein sequence ID" value="CAG9311330.1"/>
    <property type="molecule type" value="Genomic_DNA"/>
</dbReference>
<protein>
    <recommendedName>
        <fullName evidence="6">FYVE-type domain-containing protein</fullName>
    </recommendedName>
</protein>
<proteinExistence type="predicted"/>
<gene>
    <name evidence="7" type="ORF">BSTOLATCC_MIC3620</name>
</gene>
<evidence type="ECO:0000259" key="6">
    <source>
        <dbReference type="PROSITE" id="PS50178"/>
    </source>
</evidence>
<evidence type="ECO:0000313" key="7">
    <source>
        <dbReference type="EMBL" id="CAG9311330.1"/>
    </source>
</evidence>
<name>A0AAU9IBR0_9CILI</name>
<comment type="caution">
    <text evidence="7">The sequence shown here is derived from an EMBL/GenBank/DDBJ whole genome shotgun (WGS) entry which is preliminary data.</text>
</comment>
<feature type="coiled-coil region" evidence="5">
    <location>
        <begin position="129"/>
        <end position="270"/>
    </location>
</feature>
<accession>A0AAU9IBR0</accession>
<evidence type="ECO:0000256" key="3">
    <source>
        <dbReference type="ARBA" id="ARBA00022833"/>
    </source>
</evidence>
<dbReference type="SMART" id="SM00064">
    <property type="entry name" value="FYVE"/>
    <property type="match status" value="1"/>
</dbReference>
<reference evidence="7" key="1">
    <citation type="submission" date="2021-09" db="EMBL/GenBank/DDBJ databases">
        <authorList>
            <consortium name="AG Swart"/>
            <person name="Singh M."/>
            <person name="Singh A."/>
            <person name="Seah K."/>
            <person name="Emmerich C."/>
        </authorList>
    </citation>
    <scope>NUCLEOTIDE SEQUENCE</scope>
    <source>
        <strain evidence="7">ATCC30299</strain>
    </source>
</reference>
<keyword evidence="5" id="KW-0175">Coiled coil</keyword>
<evidence type="ECO:0000256" key="5">
    <source>
        <dbReference type="SAM" id="Coils"/>
    </source>
</evidence>
<dbReference type="PROSITE" id="PS50178">
    <property type="entry name" value="ZF_FYVE"/>
    <property type="match status" value="1"/>
</dbReference>
<evidence type="ECO:0000256" key="4">
    <source>
        <dbReference type="PROSITE-ProRule" id="PRU00091"/>
    </source>
</evidence>
<dbReference type="InterPro" id="IPR000306">
    <property type="entry name" value="Znf_FYVE"/>
</dbReference>
<keyword evidence="8" id="KW-1185">Reference proteome</keyword>
<keyword evidence="1" id="KW-0479">Metal-binding</keyword>
<sequence>MVESDLDINSASSSFAFTEEVNPELLGLDPLADKEQYHKDKVCTICKDSFNLLKHKYRCKFCWRGVCSKCSKQKAINPILGGPQRICDKCFPSYIEKLSRVSMKMDDINRSRQNSLAISQEILSVIQERNKEQMTKKVLEHKYELLEAELEDGQIIYEGIEFIAKDIEVKIKENEELLKQIERLENDIKHFSHYKSSKKHEKYIDHDKIKEMNANIENTREANQSLEKCLNELKEEAEKVVKKKEELTALAILLNEKREERAKLKQKLELKFLSTPNKSCCECSII</sequence>
<dbReference type="Pfam" id="PF01363">
    <property type="entry name" value="FYVE"/>
    <property type="match status" value="1"/>
</dbReference>
<evidence type="ECO:0000256" key="2">
    <source>
        <dbReference type="ARBA" id="ARBA00022771"/>
    </source>
</evidence>
<keyword evidence="2 4" id="KW-0863">Zinc-finger</keyword>
<organism evidence="7 8">
    <name type="scientific">Blepharisma stoltei</name>
    <dbReference type="NCBI Taxonomy" id="1481888"/>
    <lineage>
        <taxon>Eukaryota</taxon>
        <taxon>Sar</taxon>
        <taxon>Alveolata</taxon>
        <taxon>Ciliophora</taxon>
        <taxon>Postciliodesmatophora</taxon>
        <taxon>Heterotrichea</taxon>
        <taxon>Heterotrichida</taxon>
        <taxon>Blepharismidae</taxon>
        <taxon>Blepharisma</taxon>
    </lineage>
</organism>
<dbReference type="Gene3D" id="3.30.40.10">
    <property type="entry name" value="Zinc/RING finger domain, C3HC4 (zinc finger)"/>
    <property type="match status" value="1"/>
</dbReference>
<dbReference type="Proteomes" id="UP001162131">
    <property type="component" value="Unassembled WGS sequence"/>
</dbReference>
<feature type="domain" description="FYVE-type" evidence="6">
    <location>
        <begin position="37"/>
        <end position="95"/>
    </location>
</feature>
<dbReference type="InterPro" id="IPR013083">
    <property type="entry name" value="Znf_RING/FYVE/PHD"/>
</dbReference>
<dbReference type="AlphaFoldDB" id="A0AAU9IBR0"/>
<dbReference type="InterPro" id="IPR017455">
    <property type="entry name" value="Znf_FYVE-rel"/>
</dbReference>
<evidence type="ECO:0000256" key="1">
    <source>
        <dbReference type="ARBA" id="ARBA00022723"/>
    </source>
</evidence>